<keyword evidence="3" id="KW-1185">Reference proteome</keyword>
<gene>
    <name evidence="2" type="ORF">PCOR1329_LOCUS32573</name>
</gene>
<accession>A0ABN9STW5</accession>
<evidence type="ECO:0000313" key="2">
    <source>
        <dbReference type="EMBL" id="CAK0835916.1"/>
    </source>
</evidence>
<protein>
    <submittedName>
        <fullName evidence="2">Uncharacterized protein</fullName>
    </submittedName>
</protein>
<sequence length="108" mass="12026">MHLERCARLFRPQNAIHLNSIMPPVSKPAGLLSIGGTHTELRADDRAGSVLRELAPKPMKQFRESETRSTSLTPTNKRRTVSLETRARARERPTSSPIGRAVSSQPKE</sequence>
<dbReference type="Proteomes" id="UP001189429">
    <property type="component" value="Unassembled WGS sequence"/>
</dbReference>
<evidence type="ECO:0000313" key="3">
    <source>
        <dbReference type="Proteomes" id="UP001189429"/>
    </source>
</evidence>
<feature type="non-terminal residue" evidence="2">
    <location>
        <position position="108"/>
    </location>
</feature>
<reference evidence="2" key="1">
    <citation type="submission" date="2023-10" db="EMBL/GenBank/DDBJ databases">
        <authorList>
            <person name="Chen Y."/>
            <person name="Shah S."/>
            <person name="Dougan E. K."/>
            <person name="Thang M."/>
            <person name="Chan C."/>
        </authorList>
    </citation>
    <scope>NUCLEOTIDE SEQUENCE [LARGE SCALE GENOMIC DNA]</scope>
</reference>
<organism evidence="2 3">
    <name type="scientific">Prorocentrum cordatum</name>
    <dbReference type="NCBI Taxonomy" id="2364126"/>
    <lineage>
        <taxon>Eukaryota</taxon>
        <taxon>Sar</taxon>
        <taxon>Alveolata</taxon>
        <taxon>Dinophyceae</taxon>
        <taxon>Prorocentrales</taxon>
        <taxon>Prorocentraceae</taxon>
        <taxon>Prorocentrum</taxon>
    </lineage>
</organism>
<dbReference type="EMBL" id="CAUYUJ010013280">
    <property type="protein sequence ID" value="CAK0835915.1"/>
    <property type="molecule type" value="Genomic_DNA"/>
</dbReference>
<feature type="region of interest" description="Disordered" evidence="1">
    <location>
        <begin position="56"/>
        <end position="108"/>
    </location>
</feature>
<comment type="caution">
    <text evidence="2">The sequence shown here is derived from an EMBL/GenBank/DDBJ whole genome shotgun (WGS) entry which is preliminary data.</text>
</comment>
<dbReference type="EMBL" id="CAUYUJ010013280">
    <property type="protein sequence ID" value="CAK0835916.1"/>
    <property type="molecule type" value="Genomic_DNA"/>
</dbReference>
<proteinExistence type="predicted"/>
<evidence type="ECO:0000256" key="1">
    <source>
        <dbReference type="SAM" id="MobiDB-lite"/>
    </source>
</evidence>
<feature type="compositionally biased region" description="Polar residues" evidence="1">
    <location>
        <begin position="94"/>
        <end position="108"/>
    </location>
</feature>
<name>A0ABN9STW5_9DINO</name>